<dbReference type="EMBL" id="LR796423">
    <property type="protein sequence ID" value="CAB4142866.1"/>
    <property type="molecule type" value="Genomic_DNA"/>
</dbReference>
<evidence type="ECO:0000313" key="1">
    <source>
        <dbReference type="EMBL" id="CAB4142866.1"/>
    </source>
</evidence>
<reference evidence="1" key="1">
    <citation type="submission" date="2020-04" db="EMBL/GenBank/DDBJ databases">
        <authorList>
            <person name="Chiriac C."/>
            <person name="Salcher M."/>
            <person name="Ghai R."/>
            <person name="Kavagutti S V."/>
        </authorList>
    </citation>
    <scope>NUCLEOTIDE SEQUENCE</scope>
</reference>
<name>A0A6J5MD25_9CAUD</name>
<organism evidence="1">
    <name type="scientific">uncultured Caudovirales phage</name>
    <dbReference type="NCBI Taxonomy" id="2100421"/>
    <lineage>
        <taxon>Viruses</taxon>
        <taxon>Duplodnaviria</taxon>
        <taxon>Heunggongvirae</taxon>
        <taxon>Uroviricota</taxon>
        <taxon>Caudoviricetes</taxon>
        <taxon>Peduoviridae</taxon>
        <taxon>Maltschvirus</taxon>
        <taxon>Maltschvirus maltsch</taxon>
    </lineage>
</organism>
<protein>
    <recommendedName>
        <fullName evidence="2">Small terminase protein</fullName>
    </recommendedName>
</protein>
<gene>
    <name evidence="1" type="ORF">UFOVP447_48</name>
</gene>
<evidence type="ECO:0008006" key="2">
    <source>
        <dbReference type="Google" id="ProtNLM"/>
    </source>
</evidence>
<proteinExistence type="predicted"/>
<dbReference type="Gene3D" id="1.10.287.1060">
    <property type="entry name" value="ESAT-6-like"/>
    <property type="match status" value="1"/>
</dbReference>
<accession>A0A6J5MD25</accession>
<sequence>MTKQLDDALGLNSVPMIYDDEKENLPAVVSEQSDDDVDQARTGLYDALSLSQQAVQDMLAIAQQSQHPKAYEILNASIKTMADISMGLADLQLKKQRLNKGVQQAPSEGNITNNLFVGSTAELQQMIENMKNGNTDS</sequence>